<sequence length="379" mass="42895">MHPDATHYSLVSETTIPLKPFKHIWGQLAADPRSKVDLFCLEHREGYPKHSQWLTLTREHAKALVAPHRLWEVGANRLIRGTCPTLCGANDEYWPVRIISENLRISGYDEWERQFEARSMAHPLGTLNWHTFIDWNLYNPRSVQSALGEASGRSWSHPTTFTSVSGRFLRTLVAADNVWFARKMTNDLLPVKSCNESPLMFLGDALRAELRSPKRPQQAPSKMPFDFGPHMDCALVDFLSLLLQAGPWAPVTGHDIPEYLKGYITTQEDRLDLGRGGLFMVRDAQGQQIDHGLDALLAGTLRGSNWTGGPGLEKGITVELRPLFAYELDTLAEAVQRRMVFNEEVPDRSVQEQGAAVEEFEALTTRDEQHWDVDLRSDL</sequence>
<evidence type="ECO:0000313" key="2">
    <source>
        <dbReference type="Proteomes" id="UP000019763"/>
    </source>
</evidence>
<dbReference type="VEuPathDB" id="CryptoDB:GNI_039950"/>
<dbReference type="Proteomes" id="UP000019763">
    <property type="component" value="Unassembled WGS sequence"/>
</dbReference>
<dbReference type="OrthoDB" id="191334at2759"/>
<reference evidence="1" key="1">
    <citation type="submission" date="2013-12" db="EMBL/GenBank/DDBJ databases">
        <authorList>
            <person name="Omoto C.K."/>
            <person name="Sibley D."/>
            <person name="Venepally P."/>
            <person name="Hadjithomas M."/>
            <person name="Karamycheva S."/>
            <person name="Brunk B."/>
            <person name="Roos D."/>
            <person name="Caler E."/>
            <person name="Lorenzi H."/>
        </authorList>
    </citation>
    <scope>NUCLEOTIDE SEQUENCE</scope>
</reference>
<keyword evidence="2" id="KW-1185">Reference proteome</keyword>
<evidence type="ECO:0000313" key="1">
    <source>
        <dbReference type="EMBL" id="EZG78195.1"/>
    </source>
</evidence>
<dbReference type="RefSeq" id="XP_011129415.1">
    <property type="nucleotide sequence ID" value="XM_011131113.1"/>
</dbReference>
<comment type="caution">
    <text evidence="1">The sequence shown here is derived from an EMBL/GenBank/DDBJ whole genome shotgun (WGS) entry which is preliminary data.</text>
</comment>
<gene>
    <name evidence="1" type="ORF">GNI_039950</name>
</gene>
<proteinExistence type="predicted"/>
<name>A0A023BAD5_GRENI</name>
<accession>A0A023BAD5</accession>
<dbReference type="AlphaFoldDB" id="A0A023BAD5"/>
<protein>
    <submittedName>
        <fullName evidence="1">Uncharacterized protein</fullName>
    </submittedName>
</protein>
<dbReference type="GeneID" id="22911537"/>
<dbReference type="EMBL" id="AFNH02000306">
    <property type="protein sequence ID" value="EZG78195.1"/>
    <property type="molecule type" value="Genomic_DNA"/>
</dbReference>
<organism evidence="1 2">
    <name type="scientific">Gregarina niphandrodes</name>
    <name type="common">Septate eugregarine</name>
    <dbReference type="NCBI Taxonomy" id="110365"/>
    <lineage>
        <taxon>Eukaryota</taxon>
        <taxon>Sar</taxon>
        <taxon>Alveolata</taxon>
        <taxon>Apicomplexa</taxon>
        <taxon>Conoidasida</taxon>
        <taxon>Gregarinasina</taxon>
        <taxon>Eugregarinorida</taxon>
        <taxon>Gregarinidae</taxon>
        <taxon>Gregarina</taxon>
    </lineage>
</organism>